<feature type="domain" description="HTH cro/C1-type" evidence="3">
    <location>
        <begin position="7"/>
        <end position="61"/>
    </location>
</feature>
<dbReference type="Proteomes" id="UP000677611">
    <property type="component" value="Unassembled WGS sequence"/>
</dbReference>
<evidence type="ECO:0000256" key="1">
    <source>
        <dbReference type="ARBA" id="ARBA00023125"/>
    </source>
</evidence>
<proteinExistence type="predicted"/>
<evidence type="ECO:0000313" key="4">
    <source>
        <dbReference type="EMBL" id="MBO1628512.1"/>
    </source>
</evidence>
<dbReference type="InterPro" id="IPR010982">
    <property type="entry name" value="Lambda_DNA-bd_dom_sf"/>
</dbReference>
<dbReference type="PANTHER" id="PTHR46558">
    <property type="entry name" value="TRACRIPTIONAL REGULATORY PROTEIN-RELATED-RELATED"/>
    <property type="match status" value="1"/>
</dbReference>
<gene>
    <name evidence="4" type="ORF">J4P90_25670</name>
</gene>
<sequence length="130" mass="15170">MLISDKLKTLRKEYGYSQEQIANKLHISSQAVSKWETSKSYPDILNLIKLSEIYQITLDELIKEDVHLQKKLSNGENKWKIFGYTVLLILGILIISGNIYLYYQHKINWYSLVVGILFFIDGIIGLFKKK</sequence>
<keyword evidence="2" id="KW-0472">Membrane</keyword>
<comment type="caution">
    <text evidence="4">The sequence shown here is derived from an EMBL/GenBank/DDBJ whole genome shotgun (WGS) entry which is preliminary data.</text>
</comment>
<dbReference type="SMART" id="SM00530">
    <property type="entry name" value="HTH_XRE"/>
    <property type="match status" value="1"/>
</dbReference>
<keyword evidence="2" id="KW-1133">Transmembrane helix</keyword>
<dbReference type="EMBL" id="JAGDQJ010000054">
    <property type="protein sequence ID" value="MBO1628512.1"/>
    <property type="molecule type" value="Genomic_DNA"/>
</dbReference>
<evidence type="ECO:0000256" key="2">
    <source>
        <dbReference type="SAM" id="Phobius"/>
    </source>
</evidence>
<accession>A0ABS3P5Q2</accession>
<keyword evidence="5" id="KW-1185">Reference proteome</keyword>
<keyword evidence="1" id="KW-0238">DNA-binding</keyword>
<dbReference type="SUPFAM" id="SSF47413">
    <property type="entry name" value="lambda repressor-like DNA-binding domains"/>
    <property type="match status" value="1"/>
</dbReference>
<name>A0ABS3P5Q2_9BACI</name>
<reference evidence="4 5" key="1">
    <citation type="submission" date="2021-03" db="EMBL/GenBank/DDBJ databases">
        <title>Identification of novel Bacillus strains.</title>
        <authorList>
            <person name="Xiao Z."/>
            <person name="Li Y."/>
            <person name="Shen J."/>
        </authorList>
    </citation>
    <scope>NUCLEOTIDE SEQUENCE [LARGE SCALE GENOMIC DNA]</scope>
    <source>
        <strain evidence="4 5">SY8</strain>
    </source>
</reference>
<feature type="transmembrane region" description="Helical" evidence="2">
    <location>
        <begin position="109"/>
        <end position="127"/>
    </location>
</feature>
<evidence type="ECO:0000313" key="5">
    <source>
        <dbReference type="Proteomes" id="UP000677611"/>
    </source>
</evidence>
<dbReference type="RefSeq" id="WP_208019517.1">
    <property type="nucleotide sequence ID" value="NZ_JAGDQJ010000054.1"/>
</dbReference>
<feature type="transmembrane region" description="Helical" evidence="2">
    <location>
        <begin position="81"/>
        <end position="103"/>
    </location>
</feature>
<protein>
    <submittedName>
        <fullName evidence="4">Helix-turn-helix transcriptional regulator</fullName>
    </submittedName>
</protein>
<dbReference type="CDD" id="cd00093">
    <property type="entry name" value="HTH_XRE"/>
    <property type="match status" value="1"/>
</dbReference>
<dbReference type="Gene3D" id="1.10.260.40">
    <property type="entry name" value="lambda repressor-like DNA-binding domains"/>
    <property type="match status" value="1"/>
</dbReference>
<dbReference type="Pfam" id="PF01381">
    <property type="entry name" value="HTH_3"/>
    <property type="match status" value="1"/>
</dbReference>
<keyword evidence="2" id="KW-0812">Transmembrane</keyword>
<organism evidence="4 5">
    <name type="scientific">Bacillus arachidis</name>
    <dbReference type="NCBI Taxonomy" id="2819290"/>
    <lineage>
        <taxon>Bacteria</taxon>
        <taxon>Bacillati</taxon>
        <taxon>Bacillota</taxon>
        <taxon>Bacilli</taxon>
        <taxon>Bacillales</taxon>
        <taxon>Bacillaceae</taxon>
        <taxon>Bacillus</taxon>
    </lineage>
</organism>
<dbReference type="InterPro" id="IPR001387">
    <property type="entry name" value="Cro/C1-type_HTH"/>
</dbReference>
<evidence type="ECO:0000259" key="3">
    <source>
        <dbReference type="PROSITE" id="PS50943"/>
    </source>
</evidence>
<dbReference type="PROSITE" id="PS50943">
    <property type="entry name" value="HTH_CROC1"/>
    <property type="match status" value="1"/>
</dbReference>
<dbReference type="PANTHER" id="PTHR46558:SF15">
    <property type="entry name" value="HELIX-TURN-HELIX DOMAIN PROTEIN"/>
    <property type="match status" value="1"/>
</dbReference>